<dbReference type="GeneID" id="19336831"/>
<dbReference type="EMBL" id="KB446555">
    <property type="protein sequence ID" value="EME87646.1"/>
    <property type="molecule type" value="Genomic_DNA"/>
</dbReference>
<evidence type="ECO:0000313" key="2">
    <source>
        <dbReference type="Proteomes" id="UP000016932"/>
    </source>
</evidence>
<keyword evidence="2" id="KW-1185">Reference proteome</keyword>
<organism evidence="1 2">
    <name type="scientific">Pseudocercospora fijiensis (strain CIRAD86)</name>
    <name type="common">Black leaf streak disease fungus</name>
    <name type="synonym">Mycosphaerella fijiensis</name>
    <dbReference type="NCBI Taxonomy" id="383855"/>
    <lineage>
        <taxon>Eukaryota</taxon>
        <taxon>Fungi</taxon>
        <taxon>Dikarya</taxon>
        <taxon>Ascomycota</taxon>
        <taxon>Pezizomycotina</taxon>
        <taxon>Dothideomycetes</taxon>
        <taxon>Dothideomycetidae</taxon>
        <taxon>Mycosphaerellales</taxon>
        <taxon>Mycosphaerellaceae</taxon>
        <taxon>Pseudocercospora</taxon>
    </lineage>
</organism>
<sequence length="97" mass="10983">MEVQNLTRGTECKQRKKLLRSKATSLARGLHASRDVIIAGRCPASKEDTVRWRFNDGVTTQLKYMRYPISLATSLAYLQAAYEWRGATAFAILTKEC</sequence>
<accession>N1Q7M4</accession>
<dbReference type="VEuPathDB" id="FungiDB:MYCFIDRAFT_209568"/>
<evidence type="ECO:0000313" key="1">
    <source>
        <dbReference type="EMBL" id="EME87646.1"/>
    </source>
</evidence>
<gene>
    <name evidence="1" type="ORF">MYCFIDRAFT_209568</name>
</gene>
<dbReference type="KEGG" id="pfj:MYCFIDRAFT_209568"/>
<reference evidence="1 2" key="1">
    <citation type="journal article" date="2012" name="PLoS Pathog.">
        <title>Diverse lifestyles and strategies of plant pathogenesis encoded in the genomes of eighteen Dothideomycetes fungi.</title>
        <authorList>
            <person name="Ohm R.A."/>
            <person name="Feau N."/>
            <person name="Henrissat B."/>
            <person name="Schoch C.L."/>
            <person name="Horwitz B.A."/>
            <person name="Barry K.W."/>
            <person name="Condon B.J."/>
            <person name="Copeland A.C."/>
            <person name="Dhillon B."/>
            <person name="Glaser F."/>
            <person name="Hesse C.N."/>
            <person name="Kosti I."/>
            <person name="LaButti K."/>
            <person name="Lindquist E.A."/>
            <person name="Lucas S."/>
            <person name="Salamov A.A."/>
            <person name="Bradshaw R.E."/>
            <person name="Ciuffetti L."/>
            <person name="Hamelin R.C."/>
            <person name="Kema G.H.J."/>
            <person name="Lawrence C."/>
            <person name="Scott J.A."/>
            <person name="Spatafora J.W."/>
            <person name="Turgeon B.G."/>
            <person name="de Wit P.J.G.M."/>
            <person name="Zhong S."/>
            <person name="Goodwin S.B."/>
            <person name="Grigoriev I.V."/>
        </authorList>
    </citation>
    <scope>NUCLEOTIDE SEQUENCE [LARGE SCALE GENOMIC DNA]</scope>
    <source>
        <strain evidence="1 2">CIRAD86</strain>
    </source>
</reference>
<name>N1Q7M4_PSEFD</name>
<dbReference type="AlphaFoldDB" id="N1Q7M4"/>
<dbReference type="RefSeq" id="XP_007921015.1">
    <property type="nucleotide sequence ID" value="XM_007922824.1"/>
</dbReference>
<dbReference type="Proteomes" id="UP000016932">
    <property type="component" value="Unassembled WGS sequence"/>
</dbReference>
<proteinExistence type="predicted"/>
<dbReference type="HOGENOM" id="CLU_2347610_0_0_1"/>
<protein>
    <submittedName>
        <fullName evidence="1">Uncharacterized protein</fullName>
    </submittedName>
</protein>